<dbReference type="InterPro" id="IPR018303">
    <property type="entry name" value="ATPase_P-typ_P_site"/>
</dbReference>
<evidence type="ECO:0000256" key="4">
    <source>
        <dbReference type="ARBA" id="ARBA00022692"/>
    </source>
</evidence>
<dbReference type="SFLD" id="SFLDG00002">
    <property type="entry name" value="C1.7:_P-type_atpase_like"/>
    <property type="match status" value="1"/>
</dbReference>
<comment type="catalytic activity">
    <reaction evidence="10">
        <text>Cd(2+)(in) + ATP + H2O = Cd(2+)(out) + ADP + phosphate + H(+)</text>
        <dbReference type="Rhea" id="RHEA:12132"/>
        <dbReference type="ChEBI" id="CHEBI:15377"/>
        <dbReference type="ChEBI" id="CHEBI:15378"/>
        <dbReference type="ChEBI" id="CHEBI:30616"/>
        <dbReference type="ChEBI" id="CHEBI:43474"/>
        <dbReference type="ChEBI" id="CHEBI:48775"/>
        <dbReference type="ChEBI" id="CHEBI:456216"/>
        <dbReference type="EC" id="7.2.2.21"/>
    </reaction>
</comment>
<keyword evidence="14" id="KW-1185">Reference proteome</keyword>
<dbReference type="FunFam" id="2.70.150.10:FF:000002">
    <property type="entry name" value="Copper-transporting ATPase 1, putative"/>
    <property type="match status" value="1"/>
</dbReference>
<evidence type="ECO:0000256" key="1">
    <source>
        <dbReference type="ARBA" id="ARBA00004651"/>
    </source>
</evidence>
<dbReference type="InterPro" id="IPR001757">
    <property type="entry name" value="P_typ_ATPase"/>
</dbReference>
<evidence type="ECO:0000256" key="11">
    <source>
        <dbReference type="RuleBase" id="RU362081"/>
    </source>
</evidence>
<keyword evidence="8 11" id="KW-0472">Membrane</keyword>
<keyword evidence="7 11" id="KW-1133">Transmembrane helix</keyword>
<dbReference type="Pfam" id="PF00702">
    <property type="entry name" value="Hydrolase"/>
    <property type="match status" value="1"/>
</dbReference>
<evidence type="ECO:0000256" key="2">
    <source>
        <dbReference type="ARBA" id="ARBA00006024"/>
    </source>
</evidence>
<dbReference type="InterPro" id="IPR023298">
    <property type="entry name" value="ATPase_P-typ_TM_dom_sf"/>
</dbReference>
<feature type="domain" description="P-type ATPase A" evidence="12">
    <location>
        <begin position="216"/>
        <end position="315"/>
    </location>
</feature>
<dbReference type="InterPro" id="IPR023214">
    <property type="entry name" value="HAD_sf"/>
</dbReference>
<proteinExistence type="inferred from homology"/>
<keyword evidence="5 11" id="KW-0479">Metal-binding</keyword>
<dbReference type="GO" id="GO:0005524">
    <property type="term" value="F:ATP binding"/>
    <property type="evidence" value="ECO:0007669"/>
    <property type="project" value="UniProtKB-UniRule"/>
</dbReference>
<evidence type="ECO:0000256" key="5">
    <source>
        <dbReference type="ARBA" id="ARBA00022723"/>
    </source>
</evidence>
<dbReference type="PRINTS" id="PR00941">
    <property type="entry name" value="CDATPASE"/>
</dbReference>
<dbReference type="NCBIfam" id="TIGR01525">
    <property type="entry name" value="ATPase-IB_hvy"/>
    <property type="match status" value="1"/>
</dbReference>
<evidence type="ECO:0000259" key="12">
    <source>
        <dbReference type="Pfam" id="PF00122"/>
    </source>
</evidence>
<dbReference type="Pfam" id="PF19991">
    <property type="entry name" value="HMA_2"/>
    <property type="match status" value="1"/>
</dbReference>
<evidence type="ECO:0000256" key="9">
    <source>
        <dbReference type="ARBA" id="ARBA00039103"/>
    </source>
</evidence>
<comment type="subcellular location">
    <subcellularLocation>
        <location evidence="1">Cell membrane</location>
        <topology evidence="1">Multi-pass membrane protein</topology>
    </subcellularLocation>
</comment>
<keyword evidence="4 11" id="KW-0812">Transmembrane</keyword>
<dbReference type="SUPFAM" id="SSF81653">
    <property type="entry name" value="Calcium ATPase, transduction domain A"/>
    <property type="match status" value="1"/>
</dbReference>
<reference evidence="13 14" key="1">
    <citation type="submission" date="2020-08" db="EMBL/GenBank/DDBJ databases">
        <title>Genomic Encyclopedia of Type Strains, Phase IV (KMG-IV): sequencing the most valuable type-strain genomes for metagenomic binning, comparative biology and taxonomic classification.</title>
        <authorList>
            <person name="Goeker M."/>
        </authorList>
    </citation>
    <scope>NUCLEOTIDE SEQUENCE [LARGE SCALE GENOMIC DNA]</scope>
    <source>
        <strain evidence="13 14">DSM 103526</strain>
    </source>
</reference>
<keyword evidence="3" id="KW-0104">Cadmium</keyword>
<dbReference type="GO" id="GO:0016887">
    <property type="term" value="F:ATP hydrolysis activity"/>
    <property type="evidence" value="ECO:0007669"/>
    <property type="project" value="InterPro"/>
</dbReference>
<dbReference type="InterPro" id="IPR059000">
    <property type="entry name" value="ATPase_P-type_domA"/>
</dbReference>
<evidence type="ECO:0000256" key="3">
    <source>
        <dbReference type="ARBA" id="ARBA00022539"/>
    </source>
</evidence>
<keyword evidence="6" id="KW-1278">Translocase</keyword>
<feature type="transmembrane region" description="Helical" evidence="11">
    <location>
        <begin position="107"/>
        <end position="130"/>
    </location>
</feature>
<dbReference type="EC" id="7.2.2.21" evidence="9"/>
<dbReference type="NCBIfam" id="TIGR01494">
    <property type="entry name" value="ATPase_P-type"/>
    <property type="match status" value="1"/>
</dbReference>
<comment type="caution">
    <text evidence="11">Lacks conserved residue(s) required for the propagation of feature annotation.</text>
</comment>
<protein>
    <recommendedName>
        <fullName evidence="9">Cd(2+)-exporting ATPase</fullName>
        <ecNumber evidence="9">7.2.2.21</ecNumber>
    </recommendedName>
</protein>
<dbReference type="SUPFAM" id="SSF81665">
    <property type="entry name" value="Calcium ATPase, transmembrane domain M"/>
    <property type="match status" value="1"/>
</dbReference>
<accession>A0A841KWC4</accession>
<dbReference type="InterPro" id="IPR027256">
    <property type="entry name" value="P-typ_ATPase_IB"/>
</dbReference>
<dbReference type="Gene3D" id="3.40.50.1000">
    <property type="entry name" value="HAD superfamily/HAD-like"/>
    <property type="match status" value="1"/>
</dbReference>
<dbReference type="GO" id="GO:0046872">
    <property type="term" value="F:metal ion binding"/>
    <property type="evidence" value="ECO:0007669"/>
    <property type="project" value="UniProtKB-KW"/>
</dbReference>
<dbReference type="PROSITE" id="PS00154">
    <property type="entry name" value="ATPASE_E1_E2"/>
    <property type="match status" value="1"/>
</dbReference>
<gene>
    <name evidence="13" type="ORF">HNQ80_003780</name>
</gene>
<dbReference type="RefSeq" id="WP_184312148.1">
    <property type="nucleotide sequence ID" value="NZ_JACHEN010000026.1"/>
</dbReference>
<evidence type="ECO:0000256" key="7">
    <source>
        <dbReference type="ARBA" id="ARBA00022989"/>
    </source>
</evidence>
<evidence type="ECO:0000256" key="8">
    <source>
        <dbReference type="ARBA" id="ARBA00023136"/>
    </source>
</evidence>
<evidence type="ECO:0000313" key="13">
    <source>
        <dbReference type="EMBL" id="MBB6217657.1"/>
    </source>
</evidence>
<dbReference type="InterPro" id="IPR036412">
    <property type="entry name" value="HAD-like_sf"/>
</dbReference>
<dbReference type="PANTHER" id="PTHR48085">
    <property type="entry name" value="CADMIUM/ZINC-TRANSPORTING ATPASE HMA2-RELATED"/>
    <property type="match status" value="1"/>
</dbReference>
<dbReference type="PRINTS" id="PR00119">
    <property type="entry name" value="CATATPASE"/>
</dbReference>
<dbReference type="Gene3D" id="3.40.1110.10">
    <property type="entry name" value="Calcium-transporting ATPase, cytoplasmic domain N"/>
    <property type="match status" value="1"/>
</dbReference>
<dbReference type="InterPro" id="IPR044492">
    <property type="entry name" value="P_typ_ATPase_HD_dom"/>
</dbReference>
<dbReference type="NCBIfam" id="TIGR01511">
    <property type="entry name" value="ATPase-IB1_Cu"/>
    <property type="match status" value="1"/>
</dbReference>
<dbReference type="PANTHER" id="PTHR48085:SF5">
    <property type="entry name" value="CADMIUM_ZINC-TRANSPORTING ATPASE HMA4-RELATED"/>
    <property type="match status" value="1"/>
</dbReference>
<dbReference type="PROSITE" id="PS01229">
    <property type="entry name" value="COF_2"/>
    <property type="match status" value="1"/>
</dbReference>
<keyword evidence="11" id="KW-0067">ATP-binding</keyword>
<keyword evidence="11" id="KW-0547">Nucleotide-binding</keyword>
<dbReference type="Proteomes" id="UP000579281">
    <property type="component" value="Unassembled WGS sequence"/>
</dbReference>
<evidence type="ECO:0000256" key="10">
    <source>
        <dbReference type="ARBA" id="ARBA00049338"/>
    </source>
</evidence>
<dbReference type="Gene3D" id="2.70.150.10">
    <property type="entry name" value="Calcium-transporting ATPase, cytoplasmic transduction domain A"/>
    <property type="match status" value="1"/>
</dbReference>
<dbReference type="SFLD" id="SFLDS00003">
    <property type="entry name" value="Haloacid_Dehalogenase"/>
    <property type="match status" value="1"/>
</dbReference>
<dbReference type="SFLD" id="SFLDF00027">
    <property type="entry name" value="p-type_atpase"/>
    <property type="match status" value="1"/>
</dbReference>
<dbReference type="AlphaFoldDB" id="A0A841KWC4"/>
<evidence type="ECO:0000256" key="6">
    <source>
        <dbReference type="ARBA" id="ARBA00022967"/>
    </source>
</evidence>
<dbReference type="GO" id="GO:0005886">
    <property type="term" value="C:plasma membrane"/>
    <property type="evidence" value="ECO:0007669"/>
    <property type="project" value="UniProtKB-SubCell"/>
</dbReference>
<dbReference type="Pfam" id="PF00122">
    <property type="entry name" value="E1-E2_ATPase"/>
    <property type="match status" value="1"/>
</dbReference>
<name>A0A841KWC4_9FIRM</name>
<dbReference type="InterPro" id="IPR008250">
    <property type="entry name" value="ATPase_P-typ_transduc_dom_A_sf"/>
</dbReference>
<dbReference type="EMBL" id="JACHEN010000026">
    <property type="protein sequence ID" value="MBB6217657.1"/>
    <property type="molecule type" value="Genomic_DNA"/>
</dbReference>
<feature type="transmembrane region" description="Helical" evidence="11">
    <location>
        <begin position="136"/>
        <end position="157"/>
    </location>
</feature>
<comment type="caution">
    <text evidence="13">The sequence shown here is derived from an EMBL/GenBank/DDBJ whole genome shotgun (WGS) entry which is preliminary data.</text>
</comment>
<organism evidence="13 14">
    <name type="scientific">Anaerosolibacter carboniphilus</name>
    <dbReference type="NCBI Taxonomy" id="1417629"/>
    <lineage>
        <taxon>Bacteria</taxon>
        <taxon>Bacillati</taxon>
        <taxon>Bacillota</taxon>
        <taxon>Clostridia</taxon>
        <taxon>Peptostreptococcales</taxon>
        <taxon>Thermotaleaceae</taxon>
        <taxon>Anaerosolibacter</taxon>
    </lineage>
</organism>
<dbReference type="SUPFAM" id="SSF56784">
    <property type="entry name" value="HAD-like"/>
    <property type="match status" value="1"/>
</dbReference>
<dbReference type="InterPro" id="IPR023299">
    <property type="entry name" value="ATPase_P-typ_cyto_dom_N"/>
</dbReference>
<sequence length="724" mass="78228">MRRFDILSAIPGRIRIRYHDLFHCPKKSLVLQRELSGMNGIHEVKVTSCTNGVLVLYNPKAIEIKELIQNILSINLRKTIETLVEDIKEKKILEPKELPISLQKKQVILSGAVLAYTFIKTVVFGVPLISLGPLNIASITTLATGYAIFKSGIHGLLHKRKFNNDFLIATATALSLAMQEYMTGLVVIWLINISELFEAITVDRSRKAIRNMLSNTQEKAWLWVDGEELSVDAKELKVDDIVVVHSGEKIPVDGTIIRGEALVNQAAITGESVPIIKEVEGFVFAGTIVEQGKIYICGQKVGDDTSISRIIHLVEQASTTRAPIQNIADVYADKLVPWSFLLSGLVYLFTGDFIRAVTILIVACPCAAGLATPTALAAAMGNAAKKGILIKGGRYLEEIGQVDTILFDKTGTLTKGKPNVTSIYPIDASTNQEEAMYIAASCEQGNRHPLAMAVVNKALEMGVQPEMPDEIQVVIGRGVTAAFRENRVILGSRRMMLEHNIDLSMGEQFERFMAQEGETTIYLAQNHKLSALIGIKDVIKEESPAAVMGLNERGIEDIGMITGDSEATALAIAKELAIKRIMSDVLPDGKAEIVALEKERGKRVLMVGDGVNDSPALALADVGVAMGTGGTDIAIETADIVLAGDNPVKIVEAVDISRKTMAVIKQSYGIAIGINALGIVLGATSLISPLAAAILHNASTVGVVINSSRLLKYEPSAKKEEIQV</sequence>
<dbReference type="GO" id="GO:0008551">
    <property type="term" value="F:P-type cadmium transporter activity"/>
    <property type="evidence" value="ECO:0007669"/>
    <property type="project" value="UniProtKB-EC"/>
</dbReference>
<keyword evidence="11" id="KW-1003">Cell membrane</keyword>
<comment type="similarity">
    <text evidence="2 11">Belongs to the cation transport ATPase (P-type) (TC 3.A.3) family. Type IB subfamily.</text>
</comment>
<dbReference type="InterPro" id="IPR051014">
    <property type="entry name" value="Cation_Transport_ATPase_IB"/>
</dbReference>
<evidence type="ECO:0000313" key="14">
    <source>
        <dbReference type="Proteomes" id="UP000579281"/>
    </source>
</evidence>